<dbReference type="Proteomes" id="UP000193986">
    <property type="component" value="Unassembled WGS sequence"/>
</dbReference>
<dbReference type="PANTHER" id="PTHR10334">
    <property type="entry name" value="CYSTEINE-RICH SECRETORY PROTEIN-RELATED"/>
    <property type="match status" value="1"/>
</dbReference>
<dbReference type="EMBL" id="MCFC01000002">
    <property type="protein sequence ID" value="ORY34848.1"/>
    <property type="molecule type" value="Genomic_DNA"/>
</dbReference>
<evidence type="ECO:0000256" key="1">
    <source>
        <dbReference type="SAM" id="MobiDB-lite"/>
    </source>
</evidence>
<keyword evidence="5" id="KW-1185">Reference proteome</keyword>
<feature type="compositionally biased region" description="Low complexity" evidence="1">
    <location>
        <begin position="122"/>
        <end position="135"/>
    </location>
</feature>
<dbReference type="InParanoid" id="A0A1Y2BJB3"/>
<feature type="region of interest" description="Disordered" evidence="1">
    <location>
        <begin position="192"/>
        <end position="211"/>
    </location>
</feature>
<dbReference type="Gene3D" id="3.40.33.10">
    <property type="entry name" value="CAP"/>
    <property type="match status" value="1"/>
</dbReference>
<dbReference type="AlphaFoldDB" id="A0A1Y2BJB3"/>
<evidence type="ECO:0000256" key="2">
    <source>
        <dbReference type="SAM" id="SignalP"/>
    </source>
</evidence>
<dbReference type="SUPFAM" id="SSF55797">
    <property type="entry name" value="PR-1-like"/>
    <property type="match status" value="1"/>
</dbReference>
<feature type="compositionally biased region" description="Polar residues" evidence="1">
    <location>
        <begin position="70"/>
        <end position="89"/>
    </location>
</feature>
<feature type="region of interest" description="Disordered" evidence="1">
    <location>
        <begin position="122"/>
        <end position="175"/>
    </location>
</feature>
<dbReference type="InterPro" id="IPR014044">
    <property type="entry name" value="CAP_dom"/>
</dbReference>
<dbReference type="SMART" id="SM00198">
    <property type="entry name" value="SCP"/>
    <property type="match status" value="1"/>
</dbReference>
<feature type="compositionally biased region" description="Polar residues" evidence="1">
    <location>
        <begin position="156"/>
        <end position="167"/>
    </location>
</feature>
<dbReference type="OrthoDB" id="337038at2759"/>
<organism evidence="4 5">
    <name type="scientific">Naematelia encephala</name>
    <dbReference type="NCBI Taxonomy" id="71784"/>
    <lineage>
        <taxon>Eukaryota</taxon>
        <taxon>Fungi</taxon>
        <taxon>Dikarya</taxon>
        <taxon>Basidiomycota</taxon>
        <taxon>Agaricomycotina</taxon>
        <taxon>Tremellomycetes</taxon>
        <taxon>Tremellales</taxon>
        <taxon>Naemateliaceae</taxon>
        <taxon>Naematelia</taxon>
    </lineage>
</organism>
<keyword evidence="2" id="KW-0732">Signal</keyword>
<evidence type="ECO:0000313" key="5">
    <source>
        <dbReference type="Proteomes" id="UP000193986"/>
    </source>
</evidence>
<feature type="domain" description="SCP" evidence="3">
    <location>
        <begin position="231"/>
        <end position="369"/>
    </location>
</feature>
<feature type="region of interest" description="Disordered" evidence="1">
    <location>
        <begin position="68"/>
        <end position="93"/>
    </location>
</feature>
<gene>
    <name evidence="4" type="ORF">BCR39DRAFT_585794</name>
</gene>
<protein>
    <submittedName>
        <fullName evidence="4">CAP domain-containing protein</fullName>
    </submittedName>
</protein>
<feature type="chain" id="PRO_5012440672" evidence="2">
    <location>
        <begin position="23"/>
        <end position="379"/>
    </location>
</feature>
<dbReference type="Pfam" id="PF00188">
    <property type="entry name" value="CAP"/>
    <property type="match status" value="1"/>
</dbReference>
<reference evidence="4 5" key="1">
    <citation type="submission" date="2016-07" db="EMBL/GenBank/DDBJ databases">
        <title>Pervasive Adenine N6-methylation of Active Genes in Fungi.</title>
        <authorList>
            <consortium name="DOE Joint Genome Institute"/>
            <person name="Mondo S.J."/>
            <person name="Dannebaum R.O."/>
            <person name="Kuo R.C."/>
            <person name="Labutti K."/>
            <person name="Haridas S."/>
            <person name="Kuo A."/>
            <person name="Salamov A."/>
            <person name="Ahrendt S.R."/>
            <person name="Lipzen A."/>
            <person name="Sullivan W."/>
            <person name="Andreopoulos W.B."/>
            <person name="Clum A."/>
            <person name="Lindquist E."/>
            <person name="Daum C."/>
            <person name="Ramamoorthy G.K."/>
            <person name="Gryganskyi A."/>
            <person name="Culley D."/>
            <person name="Magnuson J.K."/>
            <person name="James T.Y."/>
            <person name="O'Malley M.A."/>
            <person name="Stajich J.E."/>
            <person name="Spatafora J.W."/>
            <person name="Visel A."/>
            <person name="Grigoriev I.V."/>
        </authorList>
    </citation>
    <scope>NUCLEOTIDE SEQUENCE [LARGE SCALE GENOMIC DNA]</scope>
    <source>
        <strain evidence="4 5">68-887.2</strain>
    </source>
</reference>
<dbReference type="STRING" id="71784.A0A1Y2BJB3"/>
<evidence type="ECO:0000259" key="3">
    <source>
        <dbReference type="SMART" id="SM00198"/>
    </source>
</evidence>
<comment type="caution">
    <text evidence="4">The sequence shown here is derived from an EMBL/GenBank/DDBJ whole genome shotgun (WGS) entry which is preliminary data.</text>
</comment>
<feature type="signal peptide" evidence="2">
    <location>
        <begin position="1"/>
        <end position="22"/>
    </location>
</feature>
<dbReference type="InterPro" id="IPR035940">
    <property type="entry name" value="CAP_sf"/>
</dbReference>
<proteinExistence type="predicted"/>
<accession>A0A1Y2BJB3</accession>
<evidence type="ECO:0000313" key="4">
    <source>
        <dbReference type="EMBL" id="ORY34848.1"/>
    </source>
</evidence>
<dbReference type="InterPro" id="IPR001283">
    <property type="entry name" value="CRISP-related"/>
</dbReference>
<dbReference type="PRINTS" id="PR00837">
    <property type="entry name" value="V5TPXLIKE"/>
</dbReference>
<name>A0A1Y2BJB3_9TREE</name>
<sequence length="379" mass="40567">MLTIRLLTLLPFLATVLQPGSALPQRGLQFDAEADTNAKTAASSEADKALTISHIPSPSRYKSIKLASRSIPTSGPTEDIDATNTLSTSKDIDDLDGLGETLLEERQGLCVLGDCWSSSLDAPSAPDATNTPSTSKDTDDSDDLSINLLEDREMSNSEGLSPTLSSNDTDDSDGLGESIHCQPPFCFSSSLDAPSDPDATNTLSTSKDTDVSDKNLLEDRSTLCTWWPIKIGCSSLLDQHNGLRQQYGANALTWSNDLQESAQATAATCKFTHTNNNTIGENFALISGPEANFTTAFELWASEAASYNPKEPVYNADYANFTQLVWFSTDQVGCGVANCSEGIETSGWTAGGGLWFYVCHYLEAGNVAGEFSKGVPFNF</sequence>